<evidence type="ECO:0000313" key="2">
    <source>
        <dbReference type="EMBL" id="AEE95080.1"/>
    </source>
</evidence>
<dbReference type="EMBL" id="CP002535">
    <property type="protein sequence ID" value="AEE95080.1"/>
    <property type="molecule type" value="Genomic_DNA"/>
</dbReference>
<dbReference type="InterPro" id="IPR045406">
    <property type="entry name" value="DUF6513"/>
</dbReference>
<sequence length="508" mass="57369">MYLEYIDLKVNYSWNIVKALLITGKLAYPIVKEVAKKIKNVKAEVKALNYPVASLMSVQYILENIKNDNLKDFDIIVLPGLVFGDAKIIEEETGIKTVKGTENAWDLPLVFDALNQGIELSTVYPADKILGKIRTEKVLKTLEEIEEKQEVAFEQGIKIPLRPPPFRVFLELDPTWSIERILEEIERTKEFVDIYVIGFPVGHDDLDDVRNKIRKAKDSGVIVGIDSDSPREMIEGIKEGADFVFNINEVNYKKLEEVKNKAAFVVAPFNVENKSEIVIKLTKILSSKGFTKLILDAVLSPPLQGMVDSFIEYKRIREALPQYPLLMGTLNVTELVDADSHGMNALLTAIAGELGISCLLTMEKGKTRWSSWEIKEASKMVSVSLIQKRAPKDLGVDLLILKDKVRYKEEEEELKDFITVEHNEPEMDSAGFAKISLVNGKIALTFYGKDKITLVGDEALSIGRELVKRVNISKQHAVYIGYELAKAEIARNLDKNYIQDIPLFKKIH</sequence>
<dbReference type="eggNOG" id="arCOG01978">
    <property type="taxonomic scope" value="Archaea"/>
</dbReference>
<gene>
    <name evidence="2" type="ordered locus">Ahos_2209</name>
</gene>
<dbReference type="NCBIfam" id="TIGR00284">
    <property type="entry name" value="dihydropteroate synthase-like protein"/>
    <property type="match status" value="1"/>
</dbReference>
<accession>F4B9D4</accession>
<reference evidence="2 3" key="1">
    <citation type="journal article" date="2011" name="Extremophiles">
        <title>Genomic analysis of Acidianus hospitalis W1 a host for studying crenarchaeal virus and plasmid life cycles.</title>
        <authorList>
            <person name="You X.Y."/>
            <person name="Liu C."/>
            <person name="Wang S.Y."/>
            <person name="Jiang C.Y."/>
            <person name="Shah S.A."/>
            <person name="Prangishvili D."/>
            <person name="She Q."/>
            <person name="Liu S.J."/>
            <person name="Garrett R.A."/>
        </authorList>
    </citation>
    <scope>NUCLEOTIDE SEQUENCE [LARGE SCALE GENOMIC DNA]</scope>
    <source>
        <strain evidence="2 3">W1</strain>
    </source>
</reference>
<name>F4B9D4_ACIHW</name>
<evidence type="ECO:0000313" key="3">
    <source>
        <dbReference type="Proteomes" id="UP000008458"/>
    </source>
</evidence>
<dbReference type="InterPro" id="IPR011005">
    <property type="entry name" value="Dihydropteroate_synth-like_sf"/>
</dbReference>
<organism evidence="2 3">
    <name type="scientific">Acidianus hospitalis (strain W1)</name>
    <dbReference type="NCBI Taxonomy" id="933801"/>
    <lineage>
        <taxon>Archaea</taxon>
        <taxon>Thermoproteota</taxon>
        <taxon>Thermoprotei</taxon>
        <taxon>Sulfolobales</taxon>
        <taxon>Sulfolobaceae</taxon>
        <taxon>Acidianus</taxon>
    </lineage>
</organism>
<dbReference type="InterPro" id="IPR005236">
    <property type="entry name" value="Dihydropt_synth"/>
</dbReference>
<dbReference type="Proteomes" id="UP000008458">
    <property type="component" value="Chromosome"/>
</dbReference>
<dbReference type="Pfam" id="PF14251">
    <property type="entry name" value="PterinBD-DUF4346"/>
    <property type="match status" value="1"/>
</dbReference>
<dbReference type="AlphaFoldDB" id="F4B9D4"/>
<keyword evidence="3" id="KW-1185">Reference proteome</keyword>
<dbReference type="STRING" id="933801.Ahos_2209"/>
<dbReference type="GO" id="GO:0042558">
    <property type="term" value="P:pteridine-containing compound metabolic process"/>
    <property type="evidence" value="ECO:0007669"/>
    <property type="project" value="InterPro"/>
</dbReference>
<dbReference type="KEGG" id="aho:Ahos_2209"/>
<proteinExistence type="predicted"/>
<protein>
    <submittedName>
        <fullName evidence="2">Dihydropteroate synthase-related protein</fullName>
    </submittedName>
</protein>
<dbReference type="SUPFAM" id="SSF51717">
    <property type="entry name" value="Dihydropteroate synthetase-like"/>
    <property type="match status" value="1"/>
</dbReference>
<dbReference type="PROSITE" id="PS50972">
    <property type="entry name" value="PTERIN_BINDING"/>
    <property type="match status" value="1"/>
</dbReference>
<reference key="2">
    <citation type="journal article" date="2011" name="Extremophiles">
        <title>Genomic analyses of Acidianus hospitalis W1 a host for studying crenarchaeal virus and plasmid life cycles.</title>
        <authorList>
            <person name="You X.Y."/>
            <person name="Liu C."/>
            <person name="Wang S.Y."/>
            <person name="Jiang C.Y."/>
            <person name="Shah S.A."/>
            <person name="Prangishvili D."/>
            <person name="Liu S.J."/>
            <person name="Garrett R.A."/>
        </authorList>
    </citation>
    <scope>NUCLEOTIDE SEQUENCE</scope>
    <source>
        <strain>W1</strain>
    </source>
</reference>
<evidence type="ECO:0000259" key="1">
    <source>
        <dbReference type="PROSITE" id="PS50972"/>
    </source>
</evidence>
<dbReference type="HOGENOM" id="CLU_041129_0_0_2"/>
<dbReference type="InterPro" id="IPR025595">
    <property type="entry name" value="PterinBD-DUF4346"/>
</dbReference>
<dbReference type="InterPro" id="IPR000489">
    <property type="entry name" value="Pterin-binding_dom"/>
</dbReference>
<dbReference type="Pfam" id="PF20123">
    <property type="entry name" value="DUF6513"/>
    <property type="match status" value="1"/>
</dbReference>
<feature type="domain" description="Pterin-binding" evidence="1">
    <location>
        <begin position="152"/>
        <end position="382"/>
    </location>
</feature>